<dbReference type="InterPro" id="IPR012859">
    <property type="entry name" value="Pilin_N_archaeal"/>
</dbReference>
<evidence type="ECO:0000313" key="4">
    <source>
        <dbReference type="Proteomes" id="UP000245934"/>
    </source>
</evidence>
<keyword evidence="1" id="KW-1133">Transmembrane helix</keyword>
<keyword evidence="1" id="KW-0472">Membrane</keyword>
<dbReference type="Proteomes" id="UP000245934">
    <property type="component" value="Unassembled WGS sequence"/>
</dbReference>
<name>A0A2V2NA74_9EURY</name>
<protein>
    <recommendedName>
        <fullName evidence="2">Archaeal Type IV pilin N-terminal domain-containing protein</fullName>
    </recommendedName>
</protein>
<dbReference type="GeneID" id="97609573"/>
<evidence type="ECO:0000313" key="3">
    <source>
        <dbReference type="EMBL" id="PWR75495.1"/>
    </source>
</evidence>
<gene>
    <name evidence="3" type="ORF">DLD82_05040</name>
</gene>
<proteinExistence type="predicted"/>
<accession>A0A2V2NA74</accession>
<evidence type="ECO:0000259" key="2">
    <source>
        <dbReference type="Pfam" id="PF07790"/>
    </source>
</evidence>
<dbReference type="Pfam" id="PF07790">
    <property type="entry name" value="Pilin_N"/>
    <property type="match status" value="1"/>
</dbReference>
<comment type="caution">
    <text evidence="3">The sequence shown here is derived from an EMBL/GenBank/DDBJ whole genome shotgun (WGS) entry which is preliminary data.</text>
</comment>
<feature type="transmembrane region" description="Helical" evidence="1">
    <location>
        <begin position="12"/>
        <end position="31"/>
    </location>
</feature>
<sequence>MKKEHAVSEIVGAILLVAIVITGIGIVTVFMTSTPPPQAKEKAVLSSSCIDCNGSYFAIVVRHEGGDTFDPKKLTYFLNTEYANKTRCETGIPVDPSRFYYAEDFSELSRDKICWKDPSKDKSIDFESIINGNKKVIMTNGDAIIIEYLIKK</sequence>
<keyword evidence="1" id="KW-0812">Transmembrane</keyword>
<dbReference type="AlphaFoldDB" id="A0A2V2NA74"/>
<dbReference type="OrthoDB" id="117823at2157"/>
<evidence type="ECO:0000256" key="1">
    <source>
        <dbReference type="SAM" id="Phobius"/>
    </source>
</evidence>
<feature type="domain" description="Archaeal Type IV pilin N-terminal" evidence="2">
    <location>
        <begin position="6"/>
        <end position="79"/>
    </location>
</feature>
<dbReference type="RefSeq" id="WP_109940014.1">
    <property type="nucleotide sequence ID" value="NZ_CP176366.1"/>
</dbReference>
<reference evidence="3 4" key="1">
    <citation type="submission" date="2018-05" db="EMBL/GenBank/DDBJ databases">
        <title>Draft genome of Methanospirillum stamsii Pt1.</title>
        <authorList>
            <person name="Dueholm M.S."/>
            <person name="Nielsen P.H."/>
            <person name="Bakmann L.F."/>
            <person name="Otzen D.E."/>
        </authorList>
    </citation>
    <scope>NUCLEOTIDE SEQUENCE [LARGE SCALE GENOMIC DNA]</scope>
    <source>
        <strain evidence="3 4">Pt1</strain>
    </source>
</reference>
<dbReference type="EMBL" id="QGMZ01000010">
    <property type="protein sequence ID" value="PWR75495.1"/>
    <property type="molecule type" value="Genomic_DNA"/>
</dbReference>
<keyword evidence="4" id="KW-1185">Reference proteome</keyword>
<organism evidence="3 4">
    <name type="scientific">Methanospirillum stamsii</name>
    <dbReference type="NCBI Taxonomy" id="1277351"/>
    <lineage>
        <taxon>Archaea</taxon>
        <taxon>Methanobacteriati</taxon>
        <taxon>Methanobacteriota</taxon>
        <taxon>Stenosarchaea group</taxon>
        <taxon>Methanomicrobia</taxon>
        <taxon>Methanomicrobiales</taxon>
        <taxon>Methanospirillaceae</taxon>
        <taxon>Methanospirillum</taxon>
    </lineage>
</organism>